<name>S8C0T1_9LAMI</name>
<organism evidence="2 3">
    <name type="scientific">Genlisea aurea</name>
    <dbReference type="NCBI Taxonomy" id="192259"/>
    <lineage>
        <taxon>Eukaryota</taxon>
        <taxon>Viridiplantae</taxon>
        <taxon>Streptophyta</taxon>
        <taxon>Embryophyta</taxon>
        <taxon>Tracheophyta</taxon>
        <taxon>Spermatophyta</taxon>
        <taxon>Magnoliopsida</taxon>
        <taxon>eudicotyledons</taxon>
        <taxon>Gunneridae</taxon>
        <taxon>Pentapetalae</taxon>
        <taxon>asterids</taxon>
        <taxon>lamiids</taxon>
        <taxon>Lamiales</taxon>
        <taxon>Lentibulariaceae</taxon>
        <taxon>Genlisea</taxon>
    </lineage>
</organism>
<dbReference type="Proteomes" id="UP000015453">
    <property type="component" value="Unassembled WGS sequence"/>
</dbReference>
<feature type="region of interest" description="Disordered" evidence="1">
    <location>
        <begin position="1"/>
        <end position="74"/>
    </location>
</feature>
<proteinExistence type="predicted"/>
<reference evidence="2 3" key="1">
    <citation type="journal article" date="2013" name="BMC Genomics">
        <title>The miniature genome of a carnivorous plant Genlisea aurea contains a low number of genes and short non-coding sequences.</title>
        <authorList>
            <person name="Leushkin E.V."/>
            <person name="Sutormin R.A."/>
            <person name="Nabieva E.R."/>
            <person name="Penin A.A."/>
            <person name="Kondrashov A.S."/>
            <person name="Logacheva M.D."/>
        </authorList>
    </citation>
    <scope>NUCLEOTIDE SEQUENCE [LARGE SCALE GENOMIC DNA]</scope>
</reference>
<sequence>MRQGNNSHEPPVEYSFMGEHSSSTSIAGHGGGGEANIFSPQPQPQQPLFWLRKDVIGSTPPPPPPPPHHHHHHQNNMQLVASVCAWCRNLFLHEPLLLGSETAMCCPTCRSRIPAHFNLL</sequence>
<accession>S8C0T1</accession>
<dbReference type="AlphaFoldDB" id="S8C0T1"/>
<comment type="caution">
    <text evidence="2">The sequence shown here is derived from an EMBL/GenBank/DDBJ whole genome shotgun (WGS) entry which is preliminary data.</text>
</comment>
<evidence type="ECO:0000313" key="2">
    <source>
        <dbReference type="EMBL" id="EPS60390.1"/>
    </source>
</evidence>
<evidence type="ECO:0000256" key="1">
    <source>
        <dbReference type="SAM" id="MobiDB-lite"/>
    </source>
</evidence>
<protein>
    <submittedName>
        <fullName evidence="2">Uncharacterized protein</fullName>
    </submittedName>
</protein>
<dbReference type="EMBL" id="AUSU01007609">
    <property type="protein sequence ID" value="EPS60390.1"/>
    <property type="molecule type" value="Genomic_DNA"/>
</dbReference>
<evidence type="ECO:0000313" key="3">
    <source>
        <dbReference type="Proteomes" id="UP000015453"/>
    </source>
</evidence>
<gene>
    <name evidence="2" type="ORF">M569_14413</name>
</gene>
<keyword evidence="3" id="KW-1185">Reference proteome</keyword>